<proteinExistence type="predicted"/>
<accession>A0A0A9A662</accession>
<name>A0A0A9A662_ARUDO</name>
<protein>
    <submittedName>
        <fullName evidence="1">Uncharacterized protein</fullName>
    </submittedName>
</protein>
<dbReference type="EMBL" id="GBRH01253400">
    <property type="protein sequence ID" value="JAD44495.1"/>
    <property type="molecule type" value="Transcribed_RNA"/>
</dbReference>
<sequence>MYSQLICSRVNIHPLHFSYRSEPKTLHLILVNCNFEVQYSWWLGSVKIN</sequence>
<organism evidence="1">
    <name type="scientific">Arundo donax</name>
    <name type="common">Giant reed</name>
    <name type="synonym">Donax arundinaceus</name>
    <dbReference type="NCBI Taxonomy" id="35708"/>
    <lineage>
        <taxon>Eukaryota</taxon>
        <taxon>Viridiplantae</taxon>
        <taxon>Streptophyta</taxon>
        <taxon>Embryophyta</taxon>
        <taxon>Tracheophyta</taxon>
        <taxon>Spermatophyta</taxon>
        <taxon>Magnoliopsida</taxon>
        <taxon>Liliopsida</taxon>
        <taxon>Poales</taxon>
        <taxon>Poaceae</taxon>
        <taxon>PACMAD clade</taxon>
        <taxon>Arundinoideae</taxon>
        <taxon>Arundineae</taxon>
        <taxon>Arundo</taxon>
    </lineage>
</organism>
<dbReference type="AlphaFoldDB" id="A0A0A9A662"/>
<evidence type="ECO:0000313" key="1">
    <source>
        <dbReference type="EMBL" id="JAD44495.1"/>
    </source>
</evidence>
<reference evidence="1" key="1">
    <citation type="submission" date="2014-09" db="EMBL/GenBank/DDBJ databases">
        <authorList>
            <person name="Magalhaes I.L.F."/>
            <person name="Oliveira U."/>
            <person name="Santos F.R."/>
            <person name="Vidigal T.H.D.A."/>
            <person name="Brescovit A.D."/>
            <person name="Santos A.J."/>
        </authorList>
    </citation>
    <scope>NUCLEOTIDE SEQUENCE</scope>
    <source>
        <tissue evidence="1">Shoot tissue taken approximately 20 cm above the soil surface</tissue>
    </source>
</reference>
<reference evidence="1" key="2">
    <citation type="journal article" date="2015" name="Data Brief">
        <title>Shoot transcriptome of the giant reed, Arundo donax.</title>
        <authorList>
            <person name="Barrero R.A."/>
            <person name="Guerrero F.D."/>
            <person name="Moolhuijzen P."/>
            <person name="Goolsby J.A."/>
            <person name="Tidwell J."/>
            <person name="Bellgard S.E."/>
            <person name="Bellgard M.I."/>
        </authorList>
    </citation>
    <scope>NUCLEOTIDE SEQUENCE</scope>
    <source>
        <tissue evidence="1">Shoot tissue taken approximately 20 cm above the soil surface</tissue>
    </source>
</reference>